<dbReference type="RefSeq" id="WP_016970252.1">
    <property type="nucleotide sequence ID" value="NZ_CP020369.1"/>
</dbReference>
<dbReference type="AlphaFoldDB" id="A0A7Y8AQG1"/>
<dbReference type="GeneID" id="55848895"/>
<dbReference type="EMBL" id="JACAQK010000017">
    <property type="protein sequence ID" value="NWD38477.1"/>
    <property type="molecule type" value="Genomic_DNA"/>
</dbReference>
<dbReference type="Proteomes" id="UP000549134">
    <property type="component" value="Unassembled WGS sequence"/>
</dbReference>
<evidence type="ECO:0000313" key="2">
    <source>
        <dbReference type="Proteomes" id="UP000549134"/>
    </source>
</evidence>
<comment type="caution">
    <text evidence="1">The sequence shown here is derived from an EMBL/GenBank/DDBJ whole genome shotgun (WGS) entry which is preliminary data.</text>
</comment>
<accession>A0A7Y8AQG1</accession>
<protein>
    <submittedName>
        <fullName evidence="1">Uncharacterized protein</fullName>
    </submittedName>
</protein>
<evidence type="ECO:0000313" key="1">
    <source>
        <dbReference type="EMBL" id="NWD38477.1"/>
    </source>
</evidence>
<organism evidence="1 2">
    <name type="scientific">Pseudomonas tolaasii</name>
    <dbReference type="NCBI Taxonomy" id="29442"/>
    <lineage>
        <taxon>Bacteria</taxon>
        <taxon>Pseudomonadati</taxon>
        <taxon>Pseudomonadota</taxon>
        <taxon>Gammaproteobacteria</taxon>
        <taxon>Pseudomonadales</taxon>
        <taxon>Pseudomonadaceae</taxon>
        <taxon>Pseudomonas</taxon>
    </lineage>
</organism>
<reference evidence="1 2" key="1">
    <citation type="submission" date="2020-04" db="EMBL/GenBank/DDBJ databases">
        <title>Molecular characterization of pseudomonads from Agaricus bisporus reveal novel blotch 2 pathogens in Western Europe.</title>
        <authorList>
            <person name="Taparia T."/>
            <person name="Krijger M."/>
            <person name="Haynes E."/>
            <person name="Elpinstone J.G."/>
            <person name="Noble R."/>
            <person name="Van Der Wolf J."/>
        </authorList>
    </citation>
    <scope>NUCLEOTIDE SEQUENCE [LARGE SCALE GENOMIC DNA]</scope>
    <source>
        <strain evidence="1 2">IPO3746</strain>
    </source>
</reference>
<gene>
    <name evidence="1" type="ORF">HX787_21705</name>
</gene>
<sequence length="62" mass="6651">MRPWIAPALLAKLAGCSDSPSELRPARQQSDACWTYRSLMTAPMAPDAMALLREACGKSEAG</sequence>
<name>A0A7Y8AQG1_PSETO</name>
<proteinExistence type="predicted"/>